<dbReference type="Pfam" id="PF13466">
    <property type="entry name" value="STAS_2"/>
    <property type="match status" value="1"/>
</dbReference>
<accession>A0ABS0HJ35</accession>
<dbReference type="InterPro" id="IPR058548">
    <property type="entry name" value="MlaB-like_STAS"/>
</dbReference>
<dbReference type="Gene3D" id="3.30.750.24">
    <property type="entry name" value="STAS domain"/>
    <property type="match status" value="1"/>
</dbReference>
<evidence type="ECO:0000313" key="3">
    <source>
        <dbReference type="Proteomes" id="UP000600799"/>
    </source>
</evidence>
<dbReference type="Proteomes" id="UP000600799">
    <property type="component" value="Unassembled WGS sequence"/>
</dbReference>
<gene>
    <name evidence="2" type="ORF">I2488_13470</name>
</gene>
<proteinExistence type="predicted"/>
<sequence>MTSITLPERCDRAAAEALLPEMIAALGSGALEIDARGCRQIGQAMLQLLISARQTGDGAVIHPSDALREVASLTGLTDELFSGVLA</sequence>
<feature type="domain" description="MlaB-like STAS" evidence="1">
    <location>
        <begin position="4"/>
        <end position="76"/>
    </location>
</feature>
<comment type="caution">
    <text evidence="2">The sequence shown here is derived from an EMBL/GenBank/DDBJ whole genome shotgun (WGS) entry which is preliminary data.</text>
</comment>
<reference evidence="2 3" key="1">
    <citation type="submission" date="2020-11" db="EMBL/GenBank/DDBJ databases">
        <title>The genome sequence of Novosphingobium sp. 1Y9A.</title>
        <authorList>
            <person name="Liu Y."/>
        </authorList>
    </citation>
    <scope>NUCLEOTIDE SEQUENCE [LARGE SCALE GENOMIC DNA]</scope>
    <source>
        <strain evidence="2 3">1Y9A</strain>
    </source>
</reference>
<keyword evidence="3" id="KW-1185">Reference proteome</keyword>
<name>A0ABS0HJ35_9SPHN</name>
<evidence type="ECO:0000313" key="2">
    <source>
        <dbReference type="EMBL" id="MBF9152016.1"/>
    </source>
</evidence>
<dbReference type="InterPro" id="IPR036513">
    <property type="entry name" value="STAS_dom_sf"/>
</dbReference>
<organism evidence="2 3">
    <name type="scientific">Novosphingobium jiangmenense</name>
    <dbReference type="NCBI Taxonomy" id="2791981"/>
    <lineage>
        <taxon>Bacteria</taxon>
        <taxon>Pseudomonadati</taxon>
        <taxon>Pseudomonadota</taxon>
        <taxon>Alphaproteobacteria</taxon>
        <taxon>Sphingomonadales</taxon>
        <taxon>Sphingomonadaceae</taxon>
        <taxon>Novosphingobium</taxon>
    </lineage>
</organism>
<evidence type="ECO:0000259" key="1">
    <source>
        <dbReference type="Pfam" id="PF13466"/>
    </source>
</evidence>
<dbReference type="RefSeq" id="WP_196276332.1">
    <property type="nucleotide sequence ID" value="NZ_JADQDC010000009.1"/>
</dbReference>
<protein>
    <submittedName>
        <fullName evidence="2">STAS domain-containing protein</fullName>
    </submittedName>
</protein>
<dbReference type="EMBL" id="JADQDC010000009">
    <property type="protein sequence ID" value="MBF9152016.1"/>
    <property type="molecule type" value="Genomic_DNA"/>
</dbReference>